<dbReference type="AlphaFoldDB" id="A0A084VC75"/>
<keyword evidence="4" id="KW-1185">Reference proteome</keyword>
<gene>
    <name evidence="2" type="ORF">ZHAS_00002408</name>
</gene>
<accession>A0A084VC75</accession>
<dbReference type="EMBL" id="ATLV01010521">
    <property type="status" value="NOT_ANNOTATED_CDS"/>
    <property type="molecule type" value="Genomic_DNA"/>
</dbReference>
<dbReference type="EMBL" id="KE524585">
    <property type="protein sequence ID" value="KFB35569.1"/>
    <property type="molecule type" value="Genomic_DNA"/>
</dbReference>
<protein>
    <submittedName>
        <fullName evidence="2 3">Uncharacterized protein</fullName>
    </submittedName>
</protein>
<feature type="region of interest" description="Disordered" evidence="1">
    <location>
        <begin position="1"/>
        <end position="26"/>
    </location>
</feature>
<proteinExistence type="predicted"/>
<dbReference type="VEuPathDB" id="VectorBase:ASIC002408"/>
<dbReference type="Proteomes" id="UP000030765">
    <property type="component" value="Unassembled WGS sequence"/>
</dbReference>
<feature type="compositionally biased region" description="Basic residues" evidence="1">
    <location>
        <begin position="1"/>
        <end position="10"/>
    </location>
</feature>
<dbReference type="EnsemblMetazoa" id="ASIC002408-RA">
    <property type="protein sequence ID" value="ASIC002408-PA"/>
    <property type="gene ID" value="ASIC002408"/>
</dbReference>
<feature type="region of interest" description="Disordered" evidence="1">
    <location>
        <begin position="66"/>
        <end position="94"/>
    </location>
</feature>
<organism evidence="2">
    <name type="scientific">Anopheles sinensis</name>
    <name type="common">Mosquito</name>
    <dbReference type="NCBI Taxonomy" id="74873"/>
    <lineage>
        <taxon>Eukaryota</taxon>
        <taxon>Metazoa</taxon>
        <taxon>Ecdysozoa</taxon>
        <taxon>Arthropoda</taxon>
        <taxon>Hexapoda</taxon>
        <taxon>Insecta</taxon>
        <taxon>Pterygota</taxon>
        <taxon>Neoptera</taxon>
        <taxon>Endopterygota</taxon>
        <taxon>Diptera</taxon>
        <taxon>Nematocera</taxon>
        <taxon>Culicoidea</taxon>
        <taxon>Culicidae</taxon>
        <taxon>Anophelinae</taxon>
        <taxon>Anopheles</taxon>
    </lineage>
</organism>
<name>A0A084VC75_ANOSI</name>
<sequence>MAQRNKRGGRQPRILARNRAPTQRTAMSRYRVATKIDGKRPTPAPRSKVQFQWAASSPVWRCPCDRPPSYRSSKGPILRIPAANDATGNRHRST</sequence>
<reference evidence="2 4" key="1">
    <citation type="journal article" date="2014" name="BMC Genomics">
        <title>Genome sequence of Anopheles sinensis provides insight into genetics basis of mosquito competence for malaria parasites.</title>
        <authorList>
            <person name="Zhou D."/>
            <person name="Zhang D."/>
            <person name="Ding G."/>
            <person name="Shi L."/>
            <person name="Hou Q."/>
            <person name="Ye Y."/>
            <person name="Xu Y."/>
            <person name="Zhou H."/>
            <person name="Xiong C."/>
            <person name="Li S."/>
            <person name="Yu J."/>
            <person name="Hong S."/>
            <person name="Yu X."/>
            <person name="Zou P."/>
            <person name="Chen C."/>
            <person name="Chang X."/>
            <person name="Wang W."/>
            <person name="Lv Y."/>
            <person name="Sun Y."/>
            <person name="Ma L."/>
            <person name="Shen B."/>
            <person name="Zhu C."/>
        </authorList>
    </citation>
    <scope>NUCLEOTIDE SEQUENCE [LARGE SCALE GENOMIC DNA]</scope>
</reference>
<evidence type="ECO:0000313" key="4">
    <source>
        <dbReference type="Proteomes" id="UP000030765"/>
    </source>
</evidence>
<evidence type="ECO:0000313" key="3">
    <source>
        <dbReference type="EnsemblMetazoa" id="ASIC002408-PA"/>
    </source>
</evidence>
<evidence type="ECO:0000313" key="2">
    <source>
        <dbReference type="EMBL" id="KFB35569.1"/>
    </source>
</evidence>
<evidence type="ECO:0000256" key="1">
    <source>
        <dbReference type="SAM" id="MobiDB-lite"/>
    </source>
</evidence>
<reference evidence="3" key="2">
    <citation type="submission" date="2020-05" db="UniProtKB">
        <authorList>
            <consortium name="EnsemblMetazoa"/>
        </authorList>
    </citation>
    <scope>IDENTIFICATION</scope>
</reference>